<organism evidence="3 4">
    <name type="scientific">Chitiniphilus purpureus</name>
    <dbReference type="NCBI Taxonomy" id="2981137"/>
    <lineage>
        <taxon>Bacteria</taxon>
        <taxon>Pseudomonadati</taxon>
        <taxon>Pseudomonadota</taxon>
        <taxon>Betaproteobacteria</taxon>
        <taxon>Neisseriales</taxon>
        <taxon>Chitinibacteraceae</taxon>
        <taxon>Chitiniphilus</taxon>
    </lineage>
</organism>
<dbReference type="EMBL" id="CP106753">
    <property type="protein sequence ID" value="UXY14068.1"/>
    <property type="molecule type" value="Genomic_DNA"/>
</dbReference>
<dbReference type="RefSeq" id="WP_263123367.1">
    <property type="nucleotide sequence ID" value="NZ_CP106753.1"/>
</dbReference>
<name>A0ABY6DQ79_9NEIS</name>
<feature type="domain" description="GST C-terminal" evidence="2">
    <location>
        <begin position="88"/>
        <end position="217"/>
    </location>
</feature>
<dbReference type="PROSITE" id="PS50404">
    <property type="entry name" value="GST_NTER"/>
    <property type="match status" value="1"/>
</dbReference>
<dbReference type="SFLD" id="SFLDS00019">
    <property type="entry name" value="Glutathione_Transferase_(cytos"/>
    <property type="match status" value="1"/>
</dbReference>
<evidence type="ECO:0000313" key="4">
    <source>
        <dbReference type="Proteomes" id="UP001061302"/>
    </source>
</evidence>
<gene>
    <name evidence="3" type="ORF">N8I74_12135</name>
</gene>
<dbReference type="SUPFAM" id="SSF47616">
    <property type="entry name" value="GST C-terminal domain-like"/>
    <property type="match status" value="1"/>
</dbReference>
<dbReference type="Gene3D" id="3.40.30.10">
    <property type="entry name" value="Glutaredoxin"/>
    <property type="match status" value="1"/>
</dbReference>
<dbReference type="InterPro" id="IPR036249">
    <property type="entry name" value="Thioredoxin-like_sf"/>
</dbReference>
<dbReference type="PANTHER" id="PTHR44051:SF8">
    <property type="entry name" value="GLUTATHIONE S-TRANSFERASE GSTA"/>
    <property type="match status" value="1"/>
</dbReference>
<dbReference type="InterPro" id="IPR004045">
    <property type="entry name" value="Glutathione_S-Trfase_N"/>
</dbReference>
<feature type="domain" description="GST N-terminal" evidence="1">
    <location>
        <begin position="1"/>
        <end position="82"/>
    </location>
</feature>
<protein>
    <submittedName>
        <fullName evidence="3">Glutathione S-transferase family protein</fullName>
    </submittedName>
</protein>
<dbReference type="Pfam" id="PF13409">
    <property type="entry name" value="GST_N_2"/>
    <property type="match status" value="1"/>
</dbReference>
<dbReference type="InterPro" id="IPR036282">
    <property type="entry name" value="Glutathione-S-Trfase_C_sf"/>
</dbReference>
<sequence>MHPVLFYGVPQGCSFGSIVALEWLGHPYQLCRIEMLEQPWPADYARINPLMKTPALLLENGTALSESTAILLHLAARGLDRQLGFAQGTPQFDRLNQLLGYLTTDFFSAFSPLWAVYEMPDADEASRALLRQMGRDEVATALAHIEALLADGRQWLLGGTQRTVADAYFVGLARWAEYHRLFDLAQAYPRLARYLAALRADPAVQFAQAIERGEHPAGAGHFQGHVTLAALRERLPG</sequence>
<evidence type="ECO:0000313" key="3">
    <source>
        <dbReference type="EMBL" id="UXY14068.1"/>
    </source>
</evidence>
<dbReference type="Proteomes" id="UP001061302">
    <property type="component" value="Chromosome"/>
</dbReference>
<dbReference type="CDD" id="cd03057">
    <property type="entry name" value="GST_N_Beta"/>
    <property type="match status" value="1"/>
</dbReference>
<proteinExistence type="predicted"/>
<reference evidence="3" key="1">
    <citation type="submission" date="2022-10" db="EMBL/GenBank/DDBJ databases">
        <title>Chitiniphilus purpureus sp. nov., a novel chitin-degrading bacterium isolated from crawfish pond sediment.</title>
        <authorList>
            <person name="Li K."/>
        </authorList>
    </citation>
    <scope>NUCLEOTIDE SEQUENCE</scope>
    <source>
        <strain evidence="3">CD1</strain>
    </source>
</reference>
<accession>A0ABY6DQ79</accession>
<dbReference type="InterPro" id="IPR040079">
    <property type="entry name" value="Glutathione_S-Trfase"/>
</dbReference>
<dbReference type="PROSITE" id="PS50405">
    <property type="entry name" value="GST_CTER"/>
    <property type="match status" value="1"/>
</dbReference>
<evidence type="ECO:0000259" key="2">
    <source>
        <dbReference type="PROSITE" id="PS50405"/>
    </source>
</evidence>
<evidence type="ECO:0000259" key="1">
    <source>
        <dbReference type="PROSITE" id="PS50404"/>
    </source>
</evidence>
<keyword evidence="4" id="KW-1185">Reference proteome</keyword>
<dbReference type="Pfam" id="PF13410">
    <property type="entry name" value="GST_C_2"/>
    <property type="match status" value="1"/>
</dbReference>
<dbReference type="InterPro" id="IPR010987">
    <property type="entry name" value="Glutathione-S-Trfase_C-like"/>
</dbReference>
<dbReference type="PANTHER" id="PTHR44051">
    <property type="entry name" value="GLUTATHIONE S-TRANSFERASE-RELATED"/>
    <property type="match status" value="1"/>
</dbReference>
<dbReference type="SUPFAM" id="SSF52833">
    <property type="entry name" value="Thioredoxin-like"/>
    <property type="match status" value="1"/>
</dbReference>
<dbReference type="Gene3D" id="1.20.1050.10">
    <property type="match status" value="1"/>
</dbReference>